<keyword evidence="1 3" id="KW-0808">Transferase</keyword>
<accession>R4KBJ5</accession>
<dbReference type="Pfam" id="PF13649">
    <property type="entry name" value="Methyltransf_25"/>
    <property type="match status" value="1"/>
</dbReference>
<evidence type="ECO:0000256" key="1">
    <source>
        <dbReference type="ARBA" id="ARBA00022679"/>
    </source>
</evidence>
<dbReference type="Proteomes" id="UP000013523">
    <property type="component" value="Chromosome"/>
</dbReference>
<dbReference type="EMBL" id="CP003261">
    <property type="protein sequence ID" value="AGK97919.1"/>
    <property type="molecule type" value="Genomic_DNA"/>
</dbReference>
<dbReference type="PATRIC" id="fig|86416.3.peg.3089"/>
<dbReference type="RefSeq" id="WP_015616207.1">
    <property type="nucleotide sequence ID" value="NC_021182.1"/>
</dbReference>
<keyword evidence="3" id="KW-0489">Methyltransferase</keyword>
<dbReference type="STRING" id="86416.Clopa_3104"/>
<dbReference type="KEGG" id="cpas:Clopa_3104"/>
<dbReference type="Gene3D" id="3.40.50.150">
    <property type="entry name" value="Vaccinia Virus protein VP39"/>
    <property type="match status" value="1"/>
</dbReference>
<feature type="domain" description="Methyltransferase" evidence="2">
    <location>
        <begin position="43"/>
        <end position="137"/>
    </location>
</feature>
<dbReference type="AlphaFoldDB" id="R4KBJ5"/>
<organism evidence="3 4">
    <name type="scientific">Clostridium pasteurianum BC1</name>
    <dbReference type="NCBI Taxonomy" id="86416"/>
    <lineage>
        <taxon>Bacteria</taxon>
        <taxon>Bacillati</taxon>
        <taxon>Bacillota</taxon>
        <taxon>Clostridia</taxon>
        <taxon>Eubacteriales</taxon>
        <taxon>Clostridiaceae</taxon>
        <taxon>Clostridium</taxon>
    </lineage>
</organism>
<name>R4KBJ5_CLOPA</name>
<dbReference type="InterPro" id="IPR041698">
    <property type="entry name" value="Methyltransf_25"/>
</dbReference>
<dbReference type="PANTHER" id="PTHR43861">
    <property type="entry name" value="TRANS-ACONITATE 2-METHYLTRANSFERASE-RELATED"/>
    <property type="match status" value="1"/>
</dbReference>
<proteinExistence type="predicted"/>
<dbReference type="GO" id="GO:0032259">
    <property type="term" value="P:methylation"/>
    <property type="evidence" value="ECO:0007669"/>
    <property type="project" value="UniProtKB-KW"/>
</dbReference>
<dbReference type="InterPro" id="IPR029063">
    <property type="entry name" value="SAM-dependent_MTases_sf"/>
</dbReference>
<dbReference type="GO" id="GO:0008168">
    <property type="term" value="F:methyltransferase activity"/>
    <property type="evidence" value="ECO:0007669"/>
    <property type="project" value="UniProtKB-KW"/>
</dbReference>
<sequence>MDCYKNFAHVYDELIHGDVDYEKWGNTILDICKSHNVKFESYLDLACGTGNLTEVIGKAFKQIWGVDLSEDMLWEADKKLRKTNIKAKLVKQDICNLQLNRKFDLITCCLDSTNYILEDNNLKKYFSGIRKHLKENGVFIFDINSYHKLGKIIGNNLFTYDDGEVVYIWENQFDNEIVDMYLTFFVKSGEDYKRFDEEHSERAYRECEIETLLSECGFVVINKLNNYKEETIDNNTERIVYILKCSE</sequence>
<keyword evidence="4" id="KW-1185">Reference proteome</keyword>
<gene>
    <name evidence="3" type="ORF">Clopa_3104</name>
</gene>
<dbReference type="OrthoDB" id="9811589at2"/>
<dbReference type="HOGENOM" id="CLU_069129_5_0_9"/>
<dbReference type="eggNOG" id="COG4976">
    <property type="taxonomic scope" value="Bacteria"/>
</dbReference>
<evidence type="ECO:0000313" key="4">
    <source>
        <dbReference type="Proteomes" id="UP000013523"/>
    </source>
</evidence>
<reference evidence="3 4" key="1">
    <citation type="submission" date="2012-01" db="EMBL/GenBank/DDBJ databases">
        <title>Complete sequence of chromosome of Clostridium pasteurianum BC1.</title>
        <authorList>
            <consortium name="US DOE Joint Genome Institute"/>
            <person name="Lucas S."/>
            <person name="Han J."/>
            <person name="Lapidus A."/>
            <person name="Cheng J.-F."/>
            <person name="Goodwin L."/>
            <person name="Pitluck S."/>
            <person name="Peters L."/>
            <person name="Mikhailova N."/>
            <person name="Teshima H."/>
            <person name="Detter J.C."/>
            <person name="Han C."/>
            <person name="Tapia R."/>
            <person name="Land M."/>
            <person name="Hauser L."/>
            <person name="Kyrpides N."/>
            <person name="Ivanova N."/>
            <person name="Pagani I."/>
            <person name="Dunn J."/>
            <person name="Taghavi S."/>
            <person name="Francis A."/>
            <person name="van der Lelie D."/>
            <person name="Woyke T."/>
        </authorList>
    </citation>
    <scope>NUCLEOTIDE SEQUENCE [LARGE SCALE GENOMIC DNA]</scope>
    <source>
        <strain evidence="3 4">BC1</strain>
    </source>
</reference>
<evidence type="ECO:0000259" key="2">
    <source>
        <dbReference type="Pfam" id="PF13649"/>
    </source>
</evidence>
<dbReference type="CDD" id="cd02440">
    <property type="entry name" value="AdoMet_MTases"/>
    <property type="match status" value="1"/>
</dbReference>
<evidence type="ECO:0000313" key="3">
    <source>
        <dbReference type="EMBL" id="AGK97919.1"/>
    </source>
</evidence>
<dbReference type="PANTHER" id="PTHR43861:SF6">
    <property type="entry name" value="METHYLTRANSFERASE TYPE 11"/>
    <property type="match status" value="1"/>
</dbReference>
<dbReference type="Gene3D" id="2.20.25.110">
    <property type="entry name" value="S-adenosyl-L-methionine-dependent methyltransferases"/>
    <property type="match status" value="1"/>
</dbReference>
<dbReference type="SUPFAM" id="SSF53335">
    <property type="entry name" value="S-adenosyl-L-methionine-dependent methyltransferases"/>
    <property type="match status" value="1"/>
</dbReference>
<protein>
    <submittedName>
        <fullName evidence="3">Methyltransferase family protein</fullName>
    </submittedName>
</protein>